<evidence type="ECO:0000313" key="2">
    <source>
        <dbReference type="EMBL" id="KAF2888388.1"/>
    </source>
</evidence>
<dbReference type="Proteomes" id="UP000801492">
    <property type="component" value="Unassembled WGS sequence"/>
</dbReference>
<dbReference type="GO" id="GO:0016020">
    <property type="term" value="C:membrane"/>
    <property type="evidence" value="ECO:0007669"/>
    <property type="project" value="TreeGrafter"/>
</dbReference>
<dbReference type="Gene3D" id="1.20.5.1200">
    <property type="entry name" value="Alpha-tocopherol transfer"/>
    <property type="match status" value="1"/>
</dbReference>
<keyword evidence="3" id="KW-1185">Reference proteome</keyword>
<dbReference type="PANTHER" id="PTHR10174">
    <property type="entry name" value="ALPHA-TOCOPHEROL TRANSFER PROTEIN-RELATED"/>
    <property type="match status" value="1"/>
</dbReference>
<dbReference type="Pfam" id="PF00650">
    <property type="entry name" value="CRAL_TRIO"/>
    <property type="match status" value="1"/>
</dbReference>
<dbReference type="InterPro" id="IPR001251">
    <property type="entry name" value="CRAL-TRIO_dom"/>
</dbReference>
<dbReference type="SUPFAM" id="SSF52087">
    <property type="entry name" value="CRAL/TRIO domain"/>
    <property type="match status" value="1"/>
</dbReference>
<organism evidence="2 3">
    <name type="scientific">Ignelater luminosus</name>
    <name type="common">Cucubano</name>
    <name type="synonym">Pyrophorus luminosus</name>
    <dbReference type="NCBI Taxonomy" id="2038154"/>
    <lineage>
        <taxon>Eukaryota</taxon>
        <taxon>Metazoa</taxon>
        <taxon>Ecdysozoa</taxon>
        <taxon>Arthropoda</taxon>
        <taxon>Hexapoda</taxon>
        <taxon>Insecta</taxon>
        <taxon>Pterygota</taxon>
        <taxon>Neoptera</taxon>
        <taxon>Endopterygota</taxon>
        <taxon>Coleoptera</taxon>
        <taxon>Polyphaga</taxon>
        <taxon>Elateriformia</taxon>
        <taxon>Elateroidea</taxon>
        <taxon>Elateridae</taxon>
        <taxon>Agrypninae</taxon>
        <taxon>Pyrophorini</taxon>
        <taxon>Ignelater</taxon>
    </lineage>
</organism>
<accession>A0A8K0G7K5</accession>
<dbReference type="SMART" id="SM00516">
    <property type="entry name" value="SEC14"/>
    <property type="match status" value="1"/>
</dbReference>
<sequence>AFWIPLPKSTDPVAPRILYVNSSLFDADKVNALDVMKVNLMILDILMNEDDNFNVIGHHMFQDVKGLPTGLMLQVTPGFIKKAAACFRRAYPARSKGIHFINMPSVFETMVRPFLTRKHQNRIFINSGNNFSNLHKVISPSVLPKECGGTNGTLDDLIGMHINDLLELKSADEIHMHYFYIISDFGLK</sequence>
<protein>
    <recommendedName>
        <fullName evidence="1">CRAL-TRIO domain-containing protein</fullName>
    </recommendedName>
</protein>
<dbReference type="InterPro" id="IPR036865">
    <property type="entry name" value="CRAL-TRIO_dom_sf"/>
</dbReference>
<dbReference type="Gene3D" id="3.40.525.10">
    <property type="entry name" value="CRAL-TRIO lipid binding domain"/>
    <property type="match status" value="1"/>
</dbReference>
<reference evidence="2" key="1">
    <citation type="submission" date="2019-08" db="EMBL/GenBank/DDBJ databases">
        <title>The genome of the North American firefly Photinus pyralis.</title>
        <authorList>
            <consortium name="Photinus pyralis genome working group"/>
            <person name="Fallon T.R."/>
            <person name="Sander Lower S.E."/>
            <person name="Weng J.-K."/>
        </authorList>
    </citation>
    <scope>NUCLEOTIDE SEQUENCE</scope>
    <source>
        <strain evidence="2">TRF0915ILg1</strain>
        <tissue evidence="2">Whole body</tissue>
    </source>
</reference>
<proteinExistence type="predicted"/>
<feature type="non-terminal residue" evidence="2">
    <location>
        <position position="1"/>
    </location>
</feature>
<evidence type="ECO:0000259" key="1">
    <source>
        <dbReference type="PROSITE" id="PS50191"/>
    </source>
</evidence>
<dbReference type="AlphaFoldDB" id="A0A8K0G7K5"/>
<gene>
    <name evidence="2" type="ORF">ILUMI_17785</name>
</gene>
<dbReference type="GO" id="GO:1902936">
    <property type="term" value="F:phosphatidylinositol bisphosphate binding"/>
    <property type="evidence" value="ECO:0007669"/>
    <property type="project" value="TreeGrafter"/>
</dbReference>
<dbReference type="CDD" id="cd00170">
    <property type="entry name" value="SEC14"/>
    <property type="match status" value="1"/>
</dbReference>
<feature type="domain" description="CRAL-TRIO" evidence="1">
    <location>
        <begin position="1"/>
        <end position="155"/>
    </location>
</feature>
<evidence type="ECO:0000313" key="3">
    <source>
        <dbReference type="Proteomes" id="UP000801492"/>
    </source>
</evidence>
<dbReference type="PANTHER" id="PTHR10174:SF216">
    <property type="entry name" value="CRAL-TRIO DOMAIN-CONTAINING PROTEIN-RELATED"/>
    <property type="match status" value="1"/>
</dbReference>
<comment type="caution">
    <text evidence="2">The sequence shown here is derived from an EMBL/GenBank/DDBJ whole genome shotgun (WGS) entry which is preliminary data.</text>
</comment>
<dbReference type="OrthoDB" id="8169913at2759"/>
<dbReference type="PROSITE" id="PS50191">
    <property type="entry name" value="CRAL_TRIO"/>
    <property type="match status" value="1"/>
</dbReference>
<dbReference type="EMBL" id="VTPC01077745">
    <property type="protein sequence ID" value="KAF2888388.1"/>
    <property type="molecule type" value="Genomic_DNA"/>
</dbReference>
<name>A0A8K0G7K5_IGNLU</name>